<reference evidence="14" key="1">
    <citation type="journal article" date="2023" name="Insect Mol. Biol.">
        <title>Genome sequencing provides insights into the evolution of gene families encoding plant cell wall-degrading enzymes in longhorned beetles.</title>
        <authorList>
            <person name="Shin N.R."/>
            <person name="Okamura Y."/>
            <person name="Kirsch R."/>
            <person name="Pauchet Y."/>
        </authorList>
    </citation>
    <scope>NUCLEOTIDE SEQUENCE</scope>
    <source>
        <strain evidence="14">RBIC_L_NR</strain>
    </source>
</reference>
<keyword evidence="7" id="KW-0833">Ubl conjugation pathway</keyword>
<keyword evidence="4" id="KW-0808">Transferase</keyword>
<protein>
    <recommendedName>
        <fullName evidence="10">E3 ubiquitin-protein ligase RNF181</fullName>
        <ecNumber evidence="3">2.3.2.27</ecNumber>
    </recommendedName>
    <alternativeName>
        <fullName evidence="11">RING finger protein 181</fullName>
    </alternativeName>
</protein>
<dbReference type="InterPro" id="IPR013083">
    <property type="entry name" value="Znf_RING/FYVE/PHD"/>
</dbReference>
<dbReference type="GO" id="GO:0008270">
    <property type="term" value="F:zinc ion binding"/>
    <property type="evidence" value="ECO:0007669"/>
    <property type="project" value="UniProtKB-KW"/>
</dbReference>
<evidence type="ECO:0000256" key="6">
    <source>
        <dbReference type="ARBA" id="ARBA00022771"/>
    </source>
</evidence>
<feature type="domain" description="RING-type" evidence="13">
    <location>
        <begin position="69"/>
        <end position="103"/>
    </location>
</feature>
<keyword evidence="6" id="KW-0863">Zinc-finger</keyword>
<comment type="function">
    <text evidence="12">E3 ubiquitin-protein ligase which accepts ubiquitin from an E2 ubiquitin-conjugating enzyme in the form of a thioester and then directly transfers the ubiquitin to targeted substrates. Catalyzes monoubiquitination of 26S proteasome subunit PSMC2/RPT1.</text>
</comment>
<dbReference type="PANTHER" id="PTHR15710:SF160">
    <property type="entry name" value="E3 UBIQUITIN-PROTEIN LIGASE RNF181"/>
    <property type="match status" value="1"/>
</dbReference>
<dbReference type="InterPro" id="IPR001841">
    <property type="entry name" value="Znf_RING"/>
</dbReference>
<dbReference type="Pfam" id="PF13639">
    <property type="entry name" value="zf-RING_2"/>
    <property type="match status" value="1"/>
</dbReference>
<dbReference type="SUPFAM" id="SSF57850">
    <property type="entry name" value="RING/U-box"/>
    <property type="match status" value="1"/>
</dbReference>
<evidence type="ECO:0000256" key="11">
    <source>
        <dbReference type="ARBA" id="ARBA00041674"/>
    </source>
</evidence>
<comment type="similarity">
    <text evidence="9">Belongs to the RNF181 family.</text>
</comment>
<dbReference type="GO" id="GO:0005737">
    <property type="term" value="C:cytoplasm"/>
    <property type="evidence" value="ECO:0007669"/>
    <property type="project" value="TreeGrafter"/>
</dbReference>
<evidence type="ECO:0000313" key="15">
    <source>
        <dbReference type="Proteomes" id="UP001162156"/>
    </source>
</evidence>
<gene>
    <name evidence="14" type="ORF">NQ314_004143</name>
</gene>
<dbReference type="GO" id="GO:0061630">
    <property type="term" value="F:ubiquitin protein ligase activity"/>
    <property type="evidence" value="ECO:0007669"/>
    <property type="project" value="UniProtKB-EC"/>
</dbReference>
<keyword evidence="5" id="KW-0479">Metal-binding</keyword>
<dbReference type="Gene3D" id="3.30.40.10">
    <property type="entry name" value="Zinc/RING finger domain, C3HC4 (zinc finger)"/>
    <property type="match status" value="1"/>
</dbReference>
<evidence type="ECO:0000259" key="13">
    <source>
        <dbReference type="Pfam" id="PF13639"/>
    </source>
</evidence>
<comment type="catalytic activity">
    <reaction evidence="1">
        <text>S-ubiquitinyl-[E2 ubiquitin-conjugating enzyme]-L-cysteine + [acceptor protein]-L-lysine = [E2 ubiquitin-conjugating enzyme]-L-cysteine + N(6)-ubiquitinyl-[acceptor protein]-L-lysine.</text>
        <dbReference type="EC" id="2.3.2.27"/>
    </reaction>
</comment>
<comment type="pathway">
    <text evidence="2">Protein modification; protein ubiquitination.</text>
</comment>
<evidence type="ECO:0000256" key="8">
    <source>
        <dbReference type="ARBA" id="ARBA00022833"/>
    </source>
</evidence>
<evidence type="ECO:0000256" key="1">
    <source>
        <dbReference type="ARBA" id="ARBA00000900"/>
    </source>
</evidence>
<keyword evidence="8" id="KW-0862">Zinc</keyword>
<evidence type="ECO:0000256" key="7">
    <source>
        <dbReference type="ARBA" id="ARBA00022786"/>
    </source>
</evidence>
<dbReference type="EMBL" id="JANEYF010001228">
    <property type="protein sequence ID" value="KAJ8965392.1"/>
    <property type="molecule type" value="Genomic_DNA"/>
</dbReference>
<organism evidence="14 15">
    <name type="scientific">Rhamnusium bicolor</name>
    <dbReference type="NCBI Taxonomy" id="1586634"/>
    <lineage>
        <taxon>Eukaryota</taxon>
        <taxon>Metazoa</taxon>
        <taxon>Ecdysozoa</taxon>
        <taxon>Arthropoda</taxon>
        <taxon>Hexapoda</taxon>
        <taxon>Insecta</taxon>
        <taxon>Pterygota</taxon>
        <taxon>Neoptera</taxon>
        <taxon>Endopterygota</taxon>
        <taxon>Coleoptera</taxon>
        <taxon>Polyphaga</taxon>
        <taxon>Cucujiformia</taxon>
        <taxon>Chrysomeloidea</taxon>
        <taxon>Cerambycidae</taxon>
        <taxon>Lepturinae</taxon>
        <taxon>Rhagiini</taxon>
        <taxon>Rhamnusium</taxon>
    </lineage>
</organism>
<keyword evidence="15" id="KW-1185">Reference proteome</keyword>
<dbReference type="PANTHER" id="PTHR15710">
    <property type="entry name" value="E3 UBIQUITIN-PROTEIN LIGASE PRAJA"/>
    <property type="match status" value="1"/>
</dbReference>
<evidence type="ECO:0000256" key="10">
    <source>
        <dbReference type="ARBA" id="ARBA00039317"/>
    </source>
</evidence>
<evidence type="ECO:0000256" key="5">
    <source>
        <dbReference type="ARBA" id="ARBA00022723"/>
    </source>
</evidence>
<dbReference type="GO" id="GO:0016567">
    <property type="term" value="P:protein ubiquitination"/>
    <property type="evidence" value="ECO:0007669"/>
    <property type="project" value="TreeGrafter"/>
</dbReference>
<evidence type="ECO:0000256" key="12">
    <source>
        <dbReference type="ARBA" id="ARBA00045940"/>
    </source>
</evidence>
<accession>A0AAV8ZMC7</accession>
<evidence type="ECO:0000256" key="2">
    <source>
        <dbReference type="ARBA" id="ARBA00004906"/>
    </source>
</evidence>
<dbReference type="EC" id="2.3.2.27" evidence="3"/>
<sequence>MADYFAEMGWTPLGEGESPDHFLHLARLFRDYNMFEELNVLNGEKLPPPASKSAVEALPNENISKAGVQCPVCLKDHVEGEIAKKLPCNHLYHNDCIMPWLSKYSDYQLRIGPNYRQIPVHYVDMNYPPMMRIMKLGLKEKKRAKERETDIENLHNSMFS</sequence>
<name>A0AAV8ZMC7_9CUCU</name>
<evidence type="ECO:0000256" key="9">
    <source>
        <dbReference type="ARBA" id="ARBA00038197"/>
    </source>
</evidence>
<dbReference type="AlphaFoldDB" id="A0AAV8ZMC7"/>
<dbReference type="Proteomes" id="UP001162156">
    <property type="component" value="Unassembled WGS sequence"/>
</dbReference>
<comment type="caution">
    <text evidence="14">The sequence shown here is derived from an EMBL/GenBank/DDBJ whole genome shotgun (WGS) entry which is preliminary data.</text>
</comment>
<proteinExistence type="inferred from homology"/>
<evidence type="ECO:0000256" key="4">
    <source>
        <dbReference type="ARBA" id="ARBA00022679"/>
    </source>
</evidence>
<evidence type="ECO:0000256" key="3">
    <source>
        <dbReference type="ARBA" id="ARBA00012483"/>
    </source>
</evidence>
<evidence type="ECO:0000313" key="14">
    <source>
        <dbReference type="EMBL" id="KAJ8965392.1"/>
    </source>
</evidence>